<dbReference type="Pfam" id="PF01656">
    <property type="entry name" value="CbiA"/>
    <property type="match status" value="1"/>
</dbReference>
<dbReference type="PANTHER" id="PTHR43384:SF6">
    <property type="entry name" value="SEPTUM SITE-DETERMINING PROTEIN MIND HOMOLOG, CHLOROPLASTIC"/>
    <property type="match status" value="1"/>
</dbReference>
<feature type="domain" description="CobQ/CobB/MinD/ParA nucleotide binding" evidence="4">
    <location>
        <begin position="331"/>
        <end position="559"/>
    </location>
</feature>
<reference evidence="5" key="2">
    <citation type="submission" date="2020-07" db="EMBL/GenBank/DDBJ databases">
        <title>Genome of starter culture bacteria Kocuria salsicia reveals its technological properties and safety for usage in meat industry.</title>
        <authorList>
            <person name="Michael M."/>
            <person name="Konstantin K."/>
            <person name="Evgenii K."/>
            <person name="Galina S."/>
            <person name="Oksana K."/>
            <person name="Andrei L."/>
        </authorList>
    </citation>
    <scope>NUCLEOTIDE SEQUENCE [LARGE SCALE GENOMIC DNA]</scope>
    <source>
        <strain evidence="5">80</strain>
    </source>
</reference>
<evidence type="ECO:0000256" key="2">
    <source>
        <dbReference type="ARBA" id="ARBA00022840"/>
    </source>
</evidence>
<organism evidence="5 6">
    <name type="scientific">Kocuria varians</name>
    <name type="common">Micrococcus varians</name>
    <dbReference type="NCBI Taxonomy" id="1272"/>
    <lineage>
        <taxon>Bacteria</taxon>
        <taxon>Bacillati</taxon>
        <taxon>Actinomycetota</taxon>
        <taxon>Actinomycetes</taxon>
        <taxon>Micrococcales</taxon>
        <taxon>Micrococcaceae</taxon>
        <taxon>Kocuria</taxon>
    </lineage>
</organism>
<dbReference type="AlphaFoldDB" id="A0A7D7Q1F4"/>
<dbReference type="InterPro" id="IPR050625">
    <property type="entry name" value="ParA/MinD_ATPase"/>
</dbReference>
<evidence type="ECO:0000256" key="3">
    <source>
        <dbReference type="SAM" id="MobiDB-lite"/>
    </source>
</evidence>
<sequence length="620" mass="62193">MSISVATLGISTWELVDRLERLHGEVTVVRRCMDLSELLACSHTGMADVALVAEGAEELTGSLLEQLGGNGVRVLVVEGHDSSRLSRLGVGSVAVAASGEDIAQRIRLALRGPAGGHAGNGPAAQASGATSAAAGEDDDSTAPDDAAARHEEGATARTPARDVVAGAPDPRLAPAEPGAADGSRSHGSRAEGSAGQGRSGEKGRTGRGTAGTGTGGGGRDKRGKAAGRAGGGSSVAEGRRAPGKGARGKGRGRAAGPAVGSDDARGSGSARGESPSPAQPTKGAGTGTSADRETNELGGESGESAWRPDAHAASAAPGSAPDGSGARGLVTVWGPAGSPGRTVTAVNLAAEAAVLGVRVLLVDADTYAASVAASLGMLDEAAGLAQACRLADQGRMDEAGLRRCVTAVSVAGASMDVLTGITRHDRWPEIRGSALESVLERARQDYELVVVDVSSCLEADEEISTDFLAPRRNAAALGAVAAADTVIALGAADALGVPRLVKALPDLWEAAPSARLVVVVNKLRAAAAGRSAGEAVREAWDRFSPGNPVAHTLPWDPAACDDALLAGAVLAETAPRSALRAELTALVRVLEHPEEDSGAAQTTVRGTRLGRQMGAWLRRG</sequence>
<feature type="compositionally biased region" description="Low complexity" evidence="3">
    <location>
        <begin position="311"/>
        <end position="324"/>
    </location>
</feature>
<feature type="compositionally biased region" description="Gly residues" evidence="3">
    <location>
        <begin position="206"/>
        <end position="217"/>
    </location>
</feature>
<proteinExistence type="predicted"/>
<keyword evidence="2" id="KW-0067">ATP-binding</keyword>
<dbReference type="RefSeq" id="WP_055084867.1">
    <property type="nucleotide sequence ID" value="NZ_CP059343.1"/>
</dbReference>
<accession>A0A7D7Q1F4</accession>
<dbReference type="Proteomes" id="UP000216825">
    <property type="component" value="Chromosome"/>
</dbReference>
<gene>
    <name evidence="5" type="ORF">CIB50_0002265</name>
</gene>
<dbReference type="InterPro" id="IPR002586">
    <property type="entry name" value="CobQ/CobB/MinD/ParA_Nub-bd_dom"/>
</dbReference>
<dbReference type="GO" id="GO:0005524">
    <property type="term" value="F:ATP binding"/>
    <property type="evidence" value="ECO:0007669"/>
    <property type="project" value="UniProtKB-KW"/>
</dbReference>
<dbReference type="GO" id="GO:0005829">
    <property type="term" value="C:cytosol"/>
    <property type="evidence" value="ECO:0007669"/>
    <property type="project" value="TreeGrafter"/>
</dbReference>
<dbReference type="GO" id="GO:0051782">
    <property type="term" value="P:negative regulation of cell division"/>
    <property type="evidence" value="ECO:0007669"/>
    <property type="project" value="TreeGrafter"/>
</dbReference>
<evidence type="ECO:0000313" key="6">
    <source>
        <dbReference type="Proteomes" id="UP000216825"/>
    </source>
</evidence>
<evidence type="ECO:0000259" key="4">
    <source>
        <dbReference type="Pfam" id="PF01656"/>
    </source>
</evidence>
<dbReference type="KEGG" id="kvr:CIB50_0002265"/>
<dbReference type="SUPFAM" id="SSF52540">
    <property type="entry name" value="P-loop containing nucleoside triphosphate hydrolases"/>
    <property type="match status" value="1"/>
</dbReference>
<dbReference type="InterPro" id="IPR027417">
    <property type="entry name" value="P-loop_NTPase"/>
</dbReference>
<dbReference type="EMBL" id="CP059343">
    <property type="protein sequence ID" value="QMS57519.1"/>
    <property type="molecule type" value="Genomic_DNA"/>
</dbReference>
<dbReference type="Gene3D" id="3.40.50.300">
    <property type="entry name" value="P-loop containing nucleotide triphosphate hydrolases"/>
    <property type="match status" value="1"/>
</dbReference>
<keyword evidence="1" id="KW-0547">Nucleotide-binding</keyword>
<feature type="compositionally biased region" description="Low complexity" evidence="3">
    <location>
        <begin position="120"/>
        <end position="134"/>
    </location>
</feature>
<evidence type="ECO:0000313" key="5">
    <source>
        <dbReference type="EMBL" id="QMS57519.1"/>
    </source>
</evidence>
<reference evidence="5" key="1">
    <citation type="submission" date="2017-08" db="EMBL/GenBank/DDBJ databases">
        <authorList>
            <person name="Minaev M."/>
            <person name="Kurbakov K.A."/>
            <person name="Solodovnikova G.I."/>
            <person name="Kuznetsova O.A."/>
            <person name="Lisitsyn A.B."/>
        </authorList>
    </citation>
    <scope>NUCLEOTIDE SEQUENCE</scope>
    <source>
        <strain evidence="5">80</strain>
    </source>
</reference>
<evidence type="ECO:0000256" key="1">
    <source>
        <dbReference type="ARBA" id="ARBA00022741"/>
    </source>
</evidence>
<feature type="region of interest" description="Disordered" evidence="3">
    <location>
        <begin position="113"/>
        <end position="326"/>
    </location>
</feature>
<dbReference type="GO" id="GO:0009898">
    <property type="term" value="C:cytoplasmic side of plasma membrane"/>
    <property type="evidence" value="ECO:0007669"/>
    <property type="project" value="TreeGrafter"/>
</dbReference>
<keyword evidence="6" id="KW-1185">Reference proteome</keyword>
<name>A0A7D7Q1F4_KOCVA</name>
<protein>
    <recommendedName>
        <fullName evidence="4">CobQ/CobB/MinD/ParA nucleotide binding domain-containing protein</fullName>
    </recommendedName>
</protein>
<dbReference type="GO" id="GO:0016887">
    <property type="term" value="F:ATP hydrolysis activity"/>
    <property type="evidence" value="ECO:0007669"/>
    <property type="project" value="TreeGrafter"/>
</dbReference>
<dbReference type="PANTHER" id="PTHR43384">
    <property type="entry name" value="SEPTUM SITE-DETERMINING PROTEIN MIND HOMOLOG, CHLOROPLASTIC-RELATED"/>
    <property type="match status" value="1"/>
</dbReference>